<protein>
    <submittedName>
        <fullName evidence="1">Uncharacterized protein</fullName>
    </submittedName>
</protein>
<organism evidence="1 2">
    <name type="scientific">Leptospira noguchii</name>
    <dbReference type="NCBI Taxonomy" id="28182"/>
    <lineage>
        <taxon>Bacteria</taxon>
        <taxon>Pseudomonadati</taxon>
        <taxon>Spirochaetota</taxon>
        <taxon>Spirochaetia</taxon>
        <taxon>Leptospirales</taxon>
        <taxon>Leptospiraceae</taxon>
        <taxon>Leptospira</taxon>
    </lineage>
</organism>
<dbReference type="EMBL" id="AKWD02000043">
    <property type="protein sequence ID" value="EMO53332.1"/>
    <property type="molecule type" value="Genomic_DNA"/>
</dbReference>
<comment type="caution">
    <text evidence="1">The sequence shown here is derived from an EMBL/GenBank/DDBJ whole genome shotgun (WGS) entry which is preliminary data.</text>
</comment>
<reference evidence="1 2" key="1">
    <citation type="submission" date="2013-01" db="EMBL/GenBank/DDBJ databases">
        <authorList>
            <person name="Harkins D.M."/>
            <person name="Durkin A.S."/>
            <person name="Brinkac L.M."/>
            <person name="Haft D.H."/>
            <person name="Selengut J.D."/>
            <person name="Sanka R."/>
            <person name="DePew J."/>
            <person name="Purushe J."/>
            <person name="Matthias M.A."/>
            <person name="Vinetz J.M."/>
            <person name="Sutton G.G."/>
            <person name="Nierman W.C."/>
            <person name="Fouts D.E."/>
        </authorList>
    </citation>
    <scope>NUCLEOTIDE SEQUENCE [LARGE SCALE GENOMIC DNA]</scope>
    <source>
        <strain evidence="1 2">HAI1536</strain>
    </source>
</reference>
<gene>
    <name evidence="1" type="ORF">LEP1GSC172_2105</name>
</gene>
<name>M6V7D5_9LEPT</name>
<proteinExistence type="predicted"/>
<evidence type="ECO:0000313" key="1">
    <source>
        <dbReference type="EMBL" id="EMO53332.1"/>
    </source>
</evidence>
<accession>M6V7D5</accession>
<dbReference type="Proteomes" id="UP000012112">
    <property type="component" value="Unassembled WGS sequence"/>
</dbReference>
<sequence>MKCQFNFQTEIFTFRRNISIYNFQKTHSLELTFLLSSKRHNRLRVKYRK</sequence>
<dbReference type="AlphaFoldDB" id="M6V7D5"/>
<evidence type="ECO:0000313" key="2">
    <source>
        <dbReference type="Proteomes" id="UP000012112"/>
    </source>
</evidence>